<dbReference type="RefSeq" id="WP_045460676.1">
    <property type="nucleotide sequence ID" value="NZ_BBLT01000002.1"/>
</dbReference>
<evidence type="ECO:0000313" key="1">
    <source>
        <dbReference type="EMBL" id="GAL84317.1"/>
    </source>
</evidence>
<dbReference type="EMBL" id="BBLT01000002">
    <property type="protein sequence ID" value="GAL84317.1"/>
    <property type="molecule type" value="Genomic_DNA"/>
</dbReference>
<reference evidence="1 2" key="1">
    <citation type="submission" date="2014-09" db="EMBL/GenBank/DDBJ databases">
        <title>Sporocytophaga myxococcoides PG-01 genome sequencing.</title>
        <authorList>
            <person name="Liu L."/>
            <person name="Gao P.J."/>
            <person name="Chen G.J."/>
            <person name="Wang L.S."/>
        </authorList>
    </citation>
    <scope>NUCLEOTIDE SEQUENCE [LARGE SCALE GENOMIC DNA]</scope>
    <source>
        <strain evidence="1 2">PG-01</strain>
    </source>
</reference>
<organism evidence="1 2">
    <name type="scientific">Sporocytophaga myxococcoides</name>
    <dbReference type="NCBI Taxonomy" id="153721"/>
    <lineage>
        <taxon>Bacteria</taxon>
        <taxon>Pseudomonadati</taxon>
        <taxon>Bacteroidota</taxon>
        <taxon>Cytophagia</taxon>
        <taxon>Cytophagales</taxon>
        <taxon>Cytophagaceae</taxon>
        <taxon>Sporocytophaga</taxon>
    </lineage>
</organism>
<dbReference type="Proteomes" id="UP000030185">
    <property type="component" value="Unassembled WGS sequence"/>
</dbReference>
<name>A0A098LD37_9BACT</name>
<evidence type="ECO:0000313" key="2">
    <source>
        <dbReference type="Proteomes" id="UP000030185"/>
    </source>
</evidence>
<dbReference type="OrthoDB" id="713199at2"/>
<dbReference type="PROSITE" id="PS50817">
    <property type="entry name" value="INTEIN_N_TER"/>
    <property type="match status" value="1"/>
</dbReference>
<gene>
    <name evidence="1" type="ORF">MYP_1545</name>
</gene>
<keyword evidence="2" id="KW-1185">Reference proteome</keyword>
<dbReference type="STRING" id="153721.MYP_1545"/>
<protein>
    <submittedName>
        <fullName evidence="1">Uncharacterized protein</fullName>
    </submittedName>
</protein>
<dbReference type="InterPro" id="IPR006141">
    <property type="entry name" value="Intein_N"/>
</dbReference>
<comment type="caution">
    <text evidence="1">The sequence shown here is derived from an EMBL/GenBank/DDBJ whole genome shotgun (WGS) entry which is preliminary data.</text>
</comment>
<sequence length="212" mass="24318">MEDKFNCTCTHSISIRKNVTVSIACPFCRNLYCLVNDEIIKTSTLKPIMEDVSPLKINGEGILESKEFRITGRQQIIYHSSYKNLWSATYKSGEHFQIGESYGTYSIIKEVSAQVSPNKFRNLKVGKEIELAPKHSFYVNGIHEMKELTAEGDFPMPIILQTRCLSIELSNNKFEFAIINIYGDNDLKISSGYFLNFEDFSFKNIRNLNGWI</sequence>
<accession>A0A098LD37</accession>
<dbReference type="AlphaFoldDB" id="A0A098LD37"/>
<dbReference type="GO" id="GO:0016539">
    <property type="term" value="P:intein-mediated protein splicing"/>
    <property type="evidence" value="ECO:0007669"/>
    <property type="project" value="InterPro"/>
</dbReference>
<proteinExistence type="predicted"/>